<evidence type="ECO:0000256" key="2">
    <source>
        <dbReference type="ARBA" id="ARBA00023125"/>
    </source>
</evidence>
<dbReference type="AlphaFoldDB" id="A0A4P6V221"/>
<gene>
    <name evidence="5" type="ORF">E0E05_09150</name>
</gene>
<organism evidence="5 6">
    <name type="scientific">Roseitalea porphyridii</name>
    <dbReference type="NCBI Taxonomy" id="1852022"/>
    <lineage>
        <taxon>Bacteria</taxon>
        <taxon>Pseudomonadati</taxon>
        <taxon>Pseudomonadota</taxon>
        <taxon>Alphaproteobacteria</taxon>
        <taxon>Hyphomicrobiales</taxon>
        <taxon>Ahrensiaceae</taxon>
        <taxon>Roseitalea</taxon>
    </lineage>
</organism>
<dbReference type="PROSITE" id="PS50932">
    <property type="entry name" value="HTH_LACI_2"/>
    <property type="match status" value="1"/>
</dbReference>
<evidence type="ECO:0000256" key="3">
    <source>
        <dbReference type="ARBA" id="ARBA00023163"/>
    </source>
</evidence>
<keyword evidence="2" id="KW-0238">DNA-binding</keyword>
<accession>A0A4P6V221</accession>
<dbReference type="SUPFAM" id="SSF53822">
    <property type="entry name" value="Periplasmic binding protein-like I"/>
    <property type="match status" value="1"/>
</dbReference>
<dbReference type="Gene3D" id="1.10.260.40">
    <property type="entry name" value="lambda repressor-like DNA-binding domains"/>
    <property type="match status" value="1"/>
</dbReference>
<evidence type="ECO:0000259" key="4">
    <source>
        <dbReference type="PROSITE" id="PS50932"/>
    </source>
</evidence>
<evidence type="ECO:0000313" key="5">
    <source>
        <dbReference type="EMBL" id="QBK30744.1"/>
    </source>
</evidence>
<dbReference type="InterPro" id="IPR010982">
    <property type="entry name" value="Lambda_DNA-bd_dom_sf"/>
</dbReference>
<dbReference type="KEGG" id="rpod:E0E05_09150"/>
<feature type="domain" description="HTH lacI-type" evidence="4">
    <location>
        <begin position="6"/>
        <end position="61"/>
    </location>
</feature>
<dbReference type="GO" id="GO:0000976">
    <property type="term" value="F:transcription cis-regulatory region binding"/>
    <property type="evidence" value="ECO:0007669"/>
    <property type="project" value="TreeGrafter"/>
</dbReference>
<dbReference type="InterPro" id="IPR046335">
    <property type="entry name" value="LacI/GalR-like_sensor"/>
</dbReference>
<dbReference type="InterPro" id="IPR028082">
    <property type="entry name" value="Peripla_BP_I"/>
</dbReference>
<dbReference type="EMBL" id="CP036532">
    <property type="protein sequence ID" value="QBK30744.1"/>
    <property type="molecule type" value="Genomic_DNA"/>
</dbReference>
<dbReference type="SUPFAM" id="SSF47413">
    <property type="entry name" value="lambda repressor-like DNA-binding domains"/>
    <property type="match status" value="1"/>
</dbReference>
<dbReference type="CDD" id="cd06267">
    <property type="entry name" value="PBP1_LacI_sugar_binding-like"/>
    <property type="match status" value="1"/>
</dbReference>
<dbReference type="PANTHER" id="PTHR30146">
    <property type="entry name" value="LACI-RELATED TRANSCRIPTIONAL REPRESSOR"/>
    <property type="match status" value="1"/>
</dbReference>
<keyword evidence="6" id="KW-1185">Reference proteome</keyword>
<protein>
    <submittedName>
        <fullName evidence="5">LacI family transcriptional regulator</fullName>
    </submittedName>
</protein>
<dbReference type="Pfam" id="PF00356">
    <property type="entry name" value="LacI"/>
    <property type="match status" value="1"/>
</dbReference>
<evidence type="ECO:0000256" key="1">
    <source>
        <dbReference type="ARBA" id="ARBA00023015"/>
    </source>
</evidence>
<dbReference type="PANTHER" id="PTHR30146:SF138">
    <property type="entry name" value="TRANSCRIPTIONAL REGULATORY PROTEIN"/>
    <property type="match status" value="1"/>
</dbReference>
<name>A0A4P6V221_9HYPH</name>
<reference evidence="5 6" key="1">
    <citation type="journal article" date="2017" name="Int. J. Syst. Evol. Microbiol.">
        <title>Roseitalea porphyridii gen. nov., sp. nov., isolated from a red alga, and reclassification of Hoeflea suaedae Chung et al. 2013 as Pseudohoeflea suaedae gen. nov., comb. nov.</title>
        <authorList>
            <person name="Hyeon J.W."/>
            <person name="Jeong S.E."/>
            <person name="Baek K."/>
            <person name="Jeon C.O."/>
        </authorList>
    </citation>
    <scope>NUCLEOTIDE SEQUENCE [LARGE SCALE GENOMIC DNA]</scope>
    <source>
        <strain evidence="5 6">MA7-20</strain>
    </source>
</reference>
<dbReference type="InterPro" id="IPR000843">
    <property type="entry name" value="HTH_LacI"/>
</dbReference>
<dbReference type="Proteomes" id="UP000293719">
    <property type="component" value="Chromosome"/>
</dbReference>
<dbReference type="SMART" id="SM00354">
    <property type="entry name" value="HTH_LACI"/>
    <property type="match status" value="1"/>
</dbReference>
<sequence>MAKNKVTMKEIAAAVDVSVMTVSNVINGRDHLVGEETRRRVAAAIDELGYRPSAAARALRSSRTFSIGFVVLYDERKFLGDPFIAALADGLCAQLAELGYSLTIQGVFTDELSEATAFRRMETDGLCLLLSGSQPTKYNLHTLLKSLRQPIVVFQESVETTEPDMCAVRQDDRAGGRFLAEHVMARGARSILMVVPRVEWPAISERVAGAREAVAASHGVTMTLLAADSEKDADVQRALSGYLDAGHTPDAVLAANDQMAIAAYAVLSARGLTPPNEVMLTGFNRFDFWRYFQPRITTVASPAEQLGSRAADALCQRIDEGEFADNDIVLPVELIQGETT</sequence>
<dbReference type="CDD" id="cd01392">
    <property type="entry name" value="HTH_LacI"/>
    <property type="match status" value="1"/>
</dbReference>
<proteinExistence type="predicted"/>
<dbReference type="Pfam" id="PF13377">
    <property type="entry name" value="Peripla_BP_3"/>
    <property type="match status" value="1"/>
</dbReference>
<evidence type="ECO:0000313" key="6">
    <source>
        <dbReference type="Proteomes" id="UP000293719"/>
    </source>
</evidence>
<dbReference type="GO" id="GO:0003700">
    <property type="term" value="F:DNA-binding transcription factor activity"/>
    <property type="evidence" value="ECO:0007669"/>
    <property type="project" value="TreeGrafter"/>
</dbReference>
<keyword evidence="1" id="KW-0805">Transcription regulation</keyword>
<dbReference type="PROSITE" id="PS00356">
    <property type="entry name" value="HTH_LACI_1"/>
    <property type="match status" value="1"/>
</dbReference>
<keyword evidence="3" id="KW-0804">Transcription</keyword>
<dbReference type="Gene3D" id="3.40.50.2300">
    <property type="match status" value="2"/>
</dbReference>